<evidence type="ECO:0000313" key="2">
    <source>
        <dbReference type="EMBL" id="KAK4009155.1"/>
    </source>
</evidence>
<proteinExistence type="predicted"/>
<sequence length="129" mass="15049">MENLTTVEQTSCQLYPGMGARQSRRLKRKEAKVGHLKKNMMKTKPEKLFKFITVLMQKPPKKPKRLVGSLNNLNTLGEFAKQKDKPDIQPANHFWMFMRIRCLRHVPKKSTKRSHSTNSNKEDDTLDIV</sequence>
<protein>
    <submittedName>
        <fullName evidence="2">Uncharacterized protein</fullName>
    </submittedName>
</protein>
<reference evidence="2 3" key="1">
    <citation type="journal article" date="2023" name="Nucleic Acids Res.">
        <title>The hologenome of Daphnia magna reveals possible DNA methylation and microbiome-mediated evolution of the host genome.</title>
        <authorList>
            <person name="Chaturvedi A."/>
            <person name="Li X."/>
            <person name="Dhandapani V."/>
            <person name="Marshall H."/>
            <person name="Kissane S."/>
            <person name="Cuenca-Cambronero M."/>
            <person name="Asole G."/>
            <person name="Calvet F."/>
            <person name="Ruiz-Romero M."/>
            <person name="Marangio P."/>
            <person name="Guigo R."/>
            <person name="Rago D."/>
            <person name="Mirbahai L."/>
            <person name="Eastwood N."/>
            <person name="Colbourne J.K."/>
            <person name="Zhou J."/>
            <person name="Mallon E."/>
            <person name="Orsini L."/>
        </authorList>
    </citation>
    <scope>NUCLEOTIDE SEQUENCE [LARGE SCALE GENOMIC DNA]</scope>
    <source>
        <strain evidence="2">LRV0_1</strain>
    </source>
</reference>
<accession>A0ABQ9Z8D0</accession>
<keyword evidence="3" id="KW-1185">Reference proteome</keyword>
<comment type="caution">
    <text evidence="2">The sequence shown here is derived from an EMBL/GenBank/DDBJ whole genome shotgun (WGS) entry which is preliminary data.</text>
</comment>
<name>A0ABQ9Z8D0_9CRUS</name>
<organism evidence="2 3">
    <name type="scientific">Daphnia magna</name>
    <dbReference type="NCBI Taxonomy" id="35525"/>
    <lineage>
        <taxon>Eukaryota</taxon>
        <taxon>Metazoa</taxon>
        <taxon>Ecdysozoa</taxon>
        <taxon>Arthropoda</taxon>
        <taxon>Crustacea</taxon>
        <taxon>Branchiopoda</taxon>
        <taxon>Diplostraca</taxon>
        <taxon>Cladocera</taxon>
        <taxon>Anomopoda</taxon>
        <taxon>Daphniidae</taxon>
        <taxon>Daphnia</taxon>
    </lineage>
</organism>
<evidence type="ECO:0000313" key="3">
    <source>
        <dbReference type="Proteomes" id="UP001234178"/>
    </source>
</evidence>
<feature type="compositionally biased region" description="Basic residues" evidence="1">
    <location>
        <begin position="106"/>
        <end position="115"/>
    </location>
</feature>
<dbReference type="EMBL" id="JAOYFB010000003">
    <property type="protein sequence ID" value="KAK4009155.1"/>
    <property type="molecule type" value="Genomic_DNA"/>
</dbReference>
<gene>
    <name evidence="2" type="ORF">OUZ56_018238</name>
</gene>
<feature type="region of interest" description="Disordered" evidence="1">
    <location>
        <begin position="106"/>
        <end position="129"/>
    </location>
</feature>
<evidence type="ECO:0000256" key="1">
    <source>
        <dbReference type="SAM" id="MobiDB-lite"/>
    </source>
</evidence>
<dbReference type="Proteomes" id="UP001234178">
    <property type="component" value="Unassembled WGS sequence"/>
</dbReference>